<sequence length="115" mass="12446">MGGSLCVGQSAVKERVNKLKASSLLLQHKQQTESGDNNQRQMALACIYEYLSGKPLKSFSARRSVSTKAKALQTEELAVKHTAAASSVNATSCRSMCSNTKIHQPQAEVSTIYEV</sequence>
<reference evidence="1" key="1">
    <citation type="submission" date="2020-11" db="EMBL/GenBank/DDBJ databases">
        <authorList>
            <person name="Whitehead M."/>
        </authorList>
    </citation>
    <scope>NUCLEOTIDE SEQUENCE</scope>
    <source>
        <strain evidence="1">EGII</strain>
    </source>
</reference>
<proteinExistence type="predicted"/>
<dbReference type="AlphaFoldDB" id="A0A811UUL4"/>
<organism evidence="1 2">
    <name type="scientific">Ceratitis capitata</name>
    <name type="common">Mediterranean fruit fly</name>
    <name type="synonym">Tephritis capitata</name>
    <dbReference type="NCBI Taxonomy" id="7213"/>
    <lineage>
        <taxon>Eukaryota</taxon>
        <taxon>Metazoa</taxon>
        <taxon>Ecdysozoa</taxon>
        <taxon>Arthropoda</taxon>
        <taxon>Hexapoda</taxon>
        <taxon>Insecta</taxon>
        <taxon>Pterygota</taxon>
        <taxon>Neoptera</taxon>
        <taxon>Endopterygota</taxon>
        <taxon>Diptera</taxon>
        <taxon>Brachycera</taxon>
        <taxon>Muscomorpha</taxon>
        <taxon>Tephritoidea</taxon>
        <taxon>Tephritidae</taxon>
        <taxon>Ceratitis</taxon>
        <taxon>Ceratitis</taxon>
    </lineage>
</organism>
<protein>
    <submittedName>
        <fullName evidence="1">(Mediterranean fruit fly) hypothetical protein</fullName>
    </submittedName>
</protein>
<name>A0A811UUL4_CERCA</name>
<gene>
    <name evidence="1" type="ORF">CCAP1982_LOCUS11341</name>
</gene>
<evidence type="ECO:0000313" key="2">
    <source>
        <dbReference type="Proteomes" id="UP000606786"/>
    </source>
</evidence>
<comment type="caution">
    <text evidence="1">The sequence shown here is derived from an EMBL/GenBank/DDBJ whole genome shotgun (WGS) entry which is preliminary data.</text>
</comment>
<accession>A0A811UUL4</accession>
<evidence type="ECO:0000313" key="1">
    <source>
        <dbReference type="EMBL" id="CAD7002872.1"/>
    </source>
</evidence>
<keyword evidence="2" id="KW-1185">Reference proteome</keyword>
<dbReference type="Proteomes" id="UP000606786">
    <property type="component" value="Unassembled WGS sequence"/>
</dbReference>
<dbReference type="EMBL" id="CAJHJT010000034">
    <property type="protein sequence ID" value="CAD7002872.1"/>
    <property type="molecule type" value="Genomic_DNA"/>
</dbReference>